<evidence type="ECO:0000313" key="2">
    <source>
        <dbReference type="Proteomes" id="UP000284333"/>
    </source>
</evidence>
<dbReference type="AlphaFoldDB" id="A0A3S3BI23"/>
<dbReference type="SUPFAM" id="SSF53474">
    <property type="entry name" value="alpha/beta-Hydrolases"/>
    <property type="match status" value="1"/>
</dbReference>
<dbReference type="Proteomes" id="UP000284333">
    <property type="component" value="Unassembled WGS sequence"/>
</dbReference>
<organism evidence="1 2">
    <name type="scientific">Rhodococcus spongiicola</name>
    <dbReference type="NCBI Taxonomy" id="2487352"/>
    <lineage>
        <taxon>Bacteria</taxon>
        <taxon>Bacillati</taxon>
        <taxon>Actinomycetota</taxon>
        <taxon>Actinomycetes</taxon>
        <taxon>Mycobacteriales</taxon>
        <taxon>Nocardiaceae</taxon>
        <taxon>Rhodococcus</taxon>
    </lineage>
</organism>
<dbReference type="GO" id="GO:0016787">
    <property type="term" value="F:hydrolase activity"/>
    <property type="evidence" value="ECO:0007669"/>
    <property type="project" value="UniProtKB-KW"/>
</dbReference>
<keyword evidence="1" id="KW-0378">Hydrolase</keyword>
<proteinExistence type="predicted"/>
<protein>
    <submittedName>
        <fullName evidence="1">Alpha/beta hydrolase</fullName>
    </submittedName>
</protein>
<evidence type="ECO:0000313" key="1">
    <source>
        <dbReference type="EMBL" id="RVW01779.1"/>
    </source>
</evidence>
<dbReference type="Gene3D" id="3.40.50.1820">
    <property type="entry name" value="alpha/beta hydrolase"/>
    <property type="match status" value="1"/>
</dbReference>
<gene>
    <name evidence="1" type="ORF">EF834_15465</name>
</gene>
<reference evidence="1 2" key="1">
    <citation type="submission" date="2018-11" db="EMBL/GenBank/DDBJ databases">
        <title>Rhodococcus spongicola sp. nov. and Rhodococcus xishaensis sp. nov. from marine sponges.</title>
        <authorList>
            <person name="Li L."/>
            <person name="Lin H.W."/>
        </authorList>
    </citation>
    <scope>NUCLEOTIDE SEQUENCE [LARGE SCALE GENOMIC DNA]</scope>
    <source>
        <strain evidence="1 2">LHW50502</strain>
    </source>
</reference>
<comment type="caution">
    <text evidence="1">The sequence shown here is derived from an EMBL/GenBank/DDBJ whole genome shotgun (WGS) entry which is preliminary data.</text>
</comment>
<keyword evidence="2" id="KW-1185">Reference proteome</keyword>
<dbReference type="OrthoDB" id="27092at2"/>
<dbReference type="RefSeq" id="WP_127948087.1">
    <property type="nucleotide sequence ID" value="NZ_RKLN01000005.1"/>
</dbReference>
<accession>A0A3S3BI23</accession>
<sequence>MTAVTAEDATNVPRAVSRCPVYLPIHLAYLRDGPLEDKDLHRVTAPTSLMLSEVDTLLTRNGCIQRLIDELPDHVVEVPLSGVGHIPMLENAEVVADALRAHLIRVTHPQPRQAR</sequence>
<name>A0A3S3BI23_9NOCA</name>
<dbReference type="InterPro" id="IPR029058">
    <property type="entry name" value="AB_hydrolase_fold"/>
</dbReference>
<dbReference type="EMBL" id="RKLN01000005">
    <property type="protein sequence ID" value="RVW01779.1"/>
    <property type="molecule type" value="Genomic_DNA"/>
</dbReference>